<organism evidence="4 5">
    <name type="scientific">Ceratodon purpureus</name>
    <name type="common">Fire moss</name>
    <name type="synonym">Dicranum purpureum</name>
    <dbReference type="NCBI Taxonomy" id="3225"/>
    <lineage>
        <taxon>Eukaryota</taxon>
        <taxon>Viridiplantae</taxon>
        <taxon>Streptophyta</taxon>
        <taxon>Embryophyta</taxon>
        <taxon>Bryophyta</taxon>
        <taxon>Bryophytina</taxon>
        <taxon>Bryopsida</taxon>
        <taxon>Dicranidae</taxon>
        <taxon>Pseudoditrichales</taxon>
        <taxon>Ditrichaceae</taxon>
        <taxon>Ceratodon</taxon>
    </lineage>
</organism>
<comment type="caution">
    <text evidence="4">The sequence shown here is derived from an EMBL/GenBank/DDBJ whole genome shotgun (WGS) entry which is preliminary data.</text>
</comment>
<dbReference type="InterPro" id="IPR004182">
    <property type="entry name" value="GRAM"/>
</dbReference>
<reference evidence="4" key="1">
    <citation type="submission" date="2020-06" db="EMBL/GenBank/DDBJ databases">
        <title>WGS assembly of Ceratodon purpureus strain R40.</title>
        <authorList>
            <person name="Carey S.B."/>
            <person name="Jenkins J."/>
            <person name="Shu S."/>
            <person name="Lovell J.T."/>
            <person name="Sreedasyam A."/>
            <person name="Maumus F."/>
            <person name="Tiley G.P."/>
            <person name="Fernandez-Pozo N."/>
            <person name="Barry K."/>
            <person name="Chen C."/>
            <person name="Wang M."/>
            <person name="Lipzen A."/>
            <person name="Daum C."/>
            <person name="Saski C.A."/>
            <person name="Payton A.C."/>
            <person name="Mcbreen J.C."/>
            <person name="Conrad R.E."/>
            <person name="Kollar L.M."/>
            <person name="Olsson S."/>
            <person name="Huttunen S."/>
            <person name="Landis J.B."/>
            <person name="Wickett N.J."/>
            <person name="Johnson M.G."/>
            <person name="Rensing S.A."/>
            <person name="Grimwood J."/>
            <person name="Schmutz J."/>
            <person name="Mcdaniel S.F."/>
        </authorList>
    </citation>
    <scope>NUCLEOTIDE SEQUENCE</scope>
    <source>
        <strain evidence="4">R40</strain>
    </source>
</reference>
<dbReference type="SMART" id="SM00568">
    <property type="entry name" value="GRAM"/>
    <property type="match status" value="1"/>
</dbReference>
<dbReference type="Pfam" id="PF02893">
    <property type="entry name" value="GRAM"/>
    <property type="match status" value="1"/>
</dbReference>
<feature type="region of interest" description="Disordered" evidence="2">
    <location>
        <begin position="218"/>
        <end position="279"/>
    </location>
</feature>
<dbReference type="AlphaFoldDB" id="A0A8T0HBP5"/>
<accession>A0A8T0HBP5</accession>
<evidence type="ECO:0000256" key="2">
    <source>
        <dbReference type="SAM" id="MobiDB-lite"/>
    </source>
</evidence>
<evidence type="ECO:0000313" key="4">
    <source>
        <dbReference type="EMBL" id="KAG0568097.1"/>
    </source>
</evidence>
<dbReference type="InterPro" id="IPR037848">
    <property type="entry name" value="GEM-like"/>
</dbReference>
<dbReference type="Gene3D" id="2.30.29.30">
    <property type="entry name" value="Pleckstrin-homology domain (PH domain)/Phosphotyrosine-binding domain (PTB)"/>
    <property type="match status" value="1"/>
</dbReference>
<dbReference type="EMBL" id="CM026428">
    <property type="protein sequence ID" value="KAG0568097.1"/>
    <property type="molecule type" value="Genomic_DNA"/>
</dbReference>
<dbReference type="CDD" id="cd13222">
    <property type="entry name" value="PH-GRAM_GEM"/>
    <property type="match status" value="1"/>
</dbReference>
<dbReference type="InterPro" id="IPR011993">
    <property type="entry name" value="PH-like_dom_sf"/>
</dbReference>
<evidence type="ECO:0000259" key="3">
    <source>
        <dbReference type="SMART" id="SM00568"/>
    </source>
</evidence>
<comment type="similarity">
    <text evidence="1">Belongs to the GEM family.</text>
</comment>
<proteinExistence type="inferred from homology"/>
<dbReference type="OrthoDB" id="732558at2759"/>
<gene>
    <name evidence="4" type="ORF">KC19_7G186100</name>
</gene>
<dbReference type="PANTHER" id="PTHR31969">
    <property type="entry name" value="GEM-LIKE PROTEIN 2"/>
    <property type="match status" value="1"/>
</dbReference>
<dbReference type="Proteomes" id="UP000822688">
    <property type="component" value="Chromosome 7"/>
</dbReference>
<name>A0A8T0HBP5_CERPU</name>
<feature type="domain" description="GRAM" evidence="3">
    <location>
        <begin position="87"/>
        <end position="166"/>
    </location>
</feature>
<keyword evidence="5" id="KW-1185">Reference proteome</keyword>
<sequence length="279" mass="29822">MSGSPYAHYDHQGVPGGAAAAVGPSAYGQSKPAGKGAMDYLNKWGKQAESVAGSFWGHMRTSNSLPDAAIGRITHGTRLLREGGFEGVYKQTFGAFAPNEVLKKTYACHLSTSNGAVGGTLYITNHKFAFCSDRELTYYPTPGQQSSSYYKVIVPLEKVREVLSVPNAKRPTEKYIQMVTKDGHEFWYMGFVNYDKGLKNMQEAVRFAQSQNNISGGFMPGGSAPYGSPTGASSSTPLYPPAASDRPGYPPASNPAAFQPPPLGYPPAIKPGYGPPASY</sequence>
<protein>
    <recommendedName>
        <fullName evidence="3">GRAM domain-containing protein</fullName>
    </recommendedName>
</protein>
<evidence type="ECO:0000256" key="1">
    <source>
        <dbReference type="ARBA" id="ARBA00009414"/>
    </source>
</evidence>
<evidence type="ECO:0000313" key="5">
    <source>
        <dbReference type="Proteomes" id="UP000822688"/>
    </source>
</evidence>
<feature type="compositionally biased region" description="Pro residues" evidence="2">
    <location>
        <begin position="248"/>
        <end position="269"/>
    </location>
</feature>